<feature type="region of interest" description="Disordered" evidence="1">
    <location>
        <begin position="1"/>
        <end position="50"/>
    </location>
</feature>
<proteinExistence type="predicted"/>
<feature type="compositionally biased region" description="Basic and acidic residues" evidence="1">
    <location>
        <begin position="35"/>
        <end position="50"/>
    </location>
</feature>
<dbReference type="InParanoid" id="A0A136JER1"/>
<dbReference type="EMBL" id="KQ964246">
    <property type="protein sequence ID" value="KXJ95598.1"/>
    <property type="molecule type" value="Genomic_DNA"/>
</dbReference>
<feature type="region of interest" description="Disordered" evidence="1">
    <location>
        <begin position="174"/>
        <end position="291"/>
    </location>
</feature>
<dbReference type="Proteomes" id="UP000070501">
    <property type="component" value="Unassembled WGS sequence"/>
</dbReference>
<evidence type="ECO:0000256" key="1">
    <source>
        <dbReference type="SAM" id="MobiDB-lite"/>
    </source>
</evidence>
<evidence type="ECO:0000313" key="2">
    <source>
        <dbReference type="EMBL" id="KXJ95598.1"/>
    </source>
</evidence>
<keyword evidence="3" id="KW-1185">Reference proteome</keyword>
<reference evidence="3" key="1">
    <citation type="submission" date="2016-02" db="EMBL/GenBank/DDBJ databases">
        <title>Draft genome sequence of Microdochium bolleyi, a fungal endophyte of beachgrass.</title>
        <authorList>
            <consortium name="DOE Joint Genome Institute"/>
            <person name="David A.S."/>
            <person name="May G."/>
            <person name="Haridas S."/>
            <person name="Lim J."/>
            <person name="Wang M."/>
            <person name="Labutti K."/>
            <person name="Lipzen A."/>
            <person name="Barry K."/>
            <person name="Grigoriev I.V."/>
        </authorList>
    </citation>
    <scope>NUCLEOTIDE SEQUENCE [LARGE SCALE GENOMIC DNA]</scope>
    <source>
        <strain evidence="3">J235TASD1</strain>
    </source>
</reference>
<organism evidence="2 3">
    <name type="scientific">Microdochium bolleyi</name>
    <dbReference type="NCBI Taxonomy" id="196109"/>
    <lineage>
        <taxon>Eukaryota</taxon>
        <taxon>Fungi</taxon>
        <taxon>Dikarya</taxon>
        <taxon>Ascomycota</taxon>
        <taxon>Pezizomycotina</taxon>
        <taxon>Sordariomycetes</taxon>
        <taxon>Xylariomycetidae</taxon>
        <taxon>Xylariales</taxon>
        <taxon>Microdochiaceae</taxon>
        <taxon>Microdochium</taxon>
    </lineage>
</organism>
<feature type="compositionally biased region" description="Basic and acidic residues" evidence="1">
    <location>
        <begin position="266"/>
        <end position="285"/>
    </location>
</feature>
<dbReference type="AlphaFoldDB" id="A0A136JER1"/>
<gene>
    <name evidence="2" type="ORF">Micbo1qcDRAFT_27497</name>
</gene>
<name>A0A136JER1_9PEZI</name>
<feature type="compositionally biased region" description="Basic and acidic residues" evidence="1">
    <location>
        <begin position="79"/>
        <end position="88"/>
    </location>
</feature>
<feature type="compositionally biased region" description="Low complexity" evidence="1">
    <location>
        <begin position="223"/>
        <end position="233"/>
    </location>
</feature>
<accession>A0A136JER1</accession>
<dbReference type="OrthoDB" id="9977870at2759"/>
<feature type="region of interest" description="Disordered" evidence="1">
    <location>
        <begin position="79"/>
        <end position="100"/>
    </location>
</feature>
<sequence length="291" mass="32712">MLEPQVPEVPEIAPPPRSRRLSSSGRTNRSRASHQHQEDRRRRQHERAEKAFTQQIVYDEPEEEFGDIVAIGNASGHFMNDDYRRGHETLVTPPSPPQQHPGVPFDRAEPGANYISGVNRARGVNGRNGSMERLAERFVDQRTGGSPAHRHFPPMPAQPSPSIPRTMATPPMMMPMAGPPIPNLRRNHTFDEDLSSPRMPLTERIPLRRRTNDFVPEDPMEYPSPSSRSSRSQQSRRRDTDTAYSTSPKHDSANPASALAGLTGEGRGKDRVIEWRTYVEPERRGPVTAQG</sequence>
<protein>
    <submittedName>
        <fullName evidence="2">Uncharacterized protein</fullName>
    </submittedName>
</protein>
<evidence type="ECO:0000313" key="3">
    <source>
        <dbReference type="Proteomes" id="UP000070501"/>
    </source>
</evidence>